<sequence length="127" mass="14154">MPFHHIAIRVSDVNKSREFYDPVMAAAGYVVYWANNTIVYYAPIGSPKAFEFGLMLSNPDKPAAKSHIAFALPSIDEVVSVYNIAIESGGTDNGQPGFREKINKDYYGAFVLDCDGNNIEFIHFVRE</sequence>
<accession>A0ACC3TF85</accession>
<organism evidence="1 2">
    <name type="scientific">Lipomyces orientalis</name>
    <dbReference type="NCBI Taxonomy" id="1233043"/>
    <lineage>
        <taxon>Eukaryota</taxon>
        <taxon>Fungi</taxon>
        <taxon>Dikarya</taxon>
        <taxon>Ascomycota</taxon>
        <taxon>Saccharomycotina</taxon>
        <taxon>Lipomycetes</taxon>
        <taxon>Lipomycetales</taxon>
        <taxon>Lipomycetaceae</taxon>
        <taxon>Lipomyces</taxon>
    </lineage>
</organism>
<keyword evidence="1" id="KW-0560">Oxidoreductase</keyword>
<keyword evidence="2" id="KW-1185">Reference proteome</keyword>
<dbReference type="Proteomes" id="UP001489719">
    <property type="component" value="Unassembled WGS sequence"/>
</dbReference>
<reference evidence="2" key="1">
    <citation type="journal article" date="2024" name="Front. Bioeng. Biotechnol.">
        <title>Genome-scale model development and genomic sequencing of the oleaginous clade Lipomyces.</title>
        <authorList>
            <person name="Czajka J.J."/>
            <person name="Han Y."/>
            <person name="Kim J."/>
            <person name="Mondo S.J."/>
            <person name="Hofstad B.A."/>
            <person name="Robles A."/>
            <person name="Haridas S."/>
            <person name="Riley R."/>
            <person name="LaButti K."/>
            <person name="Pangilinan J."/>
            <person name="Andreopoulos W."/>
            <person name="Lipzen A."/>
            <person name="Yan J."/>
            <person name="Wang M."/>
            <person name="Ng V."/>
            <person name="Grigoriev I.V."/>
            <person name="Spatafora J.W."/>
            <person name="Magnuson J.K."/>
            <person name="Baker S.E."/>
            <person name="Pomraning K.R."/>
        </authorList>
    </citation>
    <scope>NUCLEOTIDE SEQUENCE [LARGE SCALE GENOMIC DNA]</scope>
    <source>
        <strain evidence="2">CBS 10300</strain>
    </source>
</reference>
<comment type="caution">
    <text evidence="1">The sequence shown here is derived from an EMBL/GenBank/DDBJ whole genome shotgun (WGS) entry which is preliminary data.</text>
</comment>
<proteinExistence type="predicted"/>
<name>A0ACC3TF85_9ASCO</name>
<dbReference type="EMBL" id="MU970158">
    <property type="protein sequence ID" value="KAK9319843.1"/>
    <property type="molecule type" value="Genomic_DNA"/>
</dbReference>
<keyword evidence="1" id="KW-0223">Dioxygenase</keyword>
<evidence type="ECO:0000313" key="1">
    <source>
        <dbReference type="EMBL" id="KAK9319843.1"/>
    </source>
</evidence>
<evidence type="ECO:0000313" key="2">
    <source>
        <dbReference type="Proteomes" id="UP001489719"/>
    </source>
</evidence>
<gene>
    <name evidence="1" type="ORF">V1517DRAFT_281114</name>
</gene>
<protein>
    <submittedName>
        <fullName evidence="1">Glyoxalase/Bleomycin resistance protein/Dihydroxybiphenyl dioxygenase</fullName>
    </submittedName>
</protein>